<dbReference type="AlphaFoldDB" id="A0A975YIR8"/>
<dbReference type="GO" id="GO:0003887">
    <property type="term" value="F:DNA-directed DNA polymerase activity"/>
    <property type="evidence" value="ECO:0007669"/>
    <property type="project" value="UniProtKB-EC"/>
</dbReference>
<comment type="subunit">
    <text evidence="3">DNA polymerase III contains a core (composed of alpha, epsilon and theta chains) that associates with a tau subunit. This core dimerizes to form the POLIII' complex. PolIII' associates with the gamma complex (composed of gamma, delta, delta', psi and chi chains) and with the beta chain to form the complete DNA polymerase III complex.</text>
</comment>
<keyword evidence="6" id="KW-0378">Hydrolase</keyword>
<dbReference type="InterPro" id="IPR013520">
    <property type="entry name" value="Ribonucl_H"/>
</dbReference>
<comment type="catalytic activity">
    <reaction evidence="4">
        <text>DNA(n) + a 2'-deoxyribonucleoside 5'-triphosphate = DNA(n+1) + diphosphate</text>
        <dbReference type="Rhea" id="RHEA:22508"/>
        <dbReference type="Rhea" id="RHEA-COMP:17339"/>
        <dbReference type="Rhea" id="RHEA-COMP:17340"/>
        <dbReference type="ChEBI" id="CHEBI:33019"/>
        <dbReference type="ChEBI" id="CHEBI:61560"/>
        <dbReference type="ChEBI" id="CHEBI:173112"/>
        <dbReference type="EC" id="2.7.7.7"/>
    </reaction>
</comment>
<dbReference type="EC" id="2.7.7.7" evidence="1"/>
<dbReference type="PANTHER" id="PTHR30231">
    <property type="entry name" value="DNA POLYMERASE III SUBUNIT EPSILON"/>
    <property type="match status" value="1"/>
</dbReference>
<proteinExistence type="predicted"/>
<feature type="domain" description="Exonuclease" evidence="5">
    <location>
        <begin position="28"/>
        <end position="196"/>
    </location>
</feature>
<dbReference type="PANTHER" id="PTHR30231:SF37">
    <property type="entry name" value="EXODEOXYRIBONUCLEASE 10"/>
    <property type="match status" value="1"/>
</dbReference>
<keyword evidence="6" id="KW-0269">Exonuclease</keyword>
<dbReference type="CDD" id="cd06127">
    <property type="entry name" value="DEDDh"/>
    <property type="match status" value="1"/>
</dbReference>
<dbReference type="GO" id="GO:0008408">
    <property type="term" value="F:3'-5' exonuclease activity"/>
    <property type="evidence" value="ECO:0007669"/>
    <property type="project" value="TreeGrafter"/>
</dbReference>
<evidence type="ECO:0000256" key="4">
    <source>
        <dbReference type="ARBA" id="ARBA00049244"/>
    </source>
</evidence>
<protein>
    <recommendedName>
        <fullName evidence="1">DNA-directed DNA polymerase</fullName>
        <ecNumber evidence="1">2.7.7.7</ecNumber>
    </recommendedName>
</protein>
<name>A0A975YIR8_9PROT</name>
<dbReference type="EMBL" id="CP076448">
    <property type="protein sequence ID" value="QXM23831.1"/>
    <property type="molecule type" value="Genomic_DNA"/>
</dbReference>
<dbReference type="GO" id="GO:0005829">
    <property type="term" value="C:cytosol"/>
    <property type="evidence" value="ECO:0007669"/>
    <property type="project" value="TreeGrafter"/>
</dbReference>
<accession>A0A975YIR8</accession>
<dbReference type="KEGG" id="elio:KO353_11020"/>
<dbReference type="Pfam" id="PF00929">
    <property type="entry name" value="RNase_T"/>
    <property type="match status" value="1"/>
</dbReference>
<comment type="function">
    <text evidence="2">DNA polymerase III is a complex, multichain enzyme responsible for most of the replicative synthesis in bacteria. The epsilon subunit contain the editing function and is a proofreading 3'-5' exonuclease.</text>
</comment>
<organism evidence="6 7">
    <name type="scientific">Elioraea tepida</name>
    <dbReference type="NCBI Taxonomy" id="2843330"/>
    <lineage>
        <taxon>Bacteria</taxon>
        <taxon>Pseudomonadati</taxon>
        <taxon>Pseudomonadota</taxon>
        <taxon>Alphaproteobacteria</taxon>
        <taxon>Acetobacterales</taxon>
        <taxon>Elioraeaceae</taxon>
        <taxon>Elioraea</taxon>
    </lineage>
</organism>
<keyword evidence="6" id="KW-0540">Nuclease</keyword>
<sequence length="222" mass="24188">MLAPNAEERHRRHGETLLLPAGPLAQCRFVVFDLETTGLSPSYGDRIVSIGAVRVEGGAILDGDRFATFAQPGRPIPPASTAIHGLTEAMVAHAPRWPEAVRAFQAYVGDAVLVAHNAAFDLAYLHAAEAQTGVRFTNPVLCSLLLSQWLDPDEKAHDLDSLAARHGVVIHGRHDALGDAEATALLFCSLLRRAEARRVTSLEELFRKTRMRERIAEAAARF</sequence>
<evidence type="ECO:0000313" key="7">
    <source>
        <dbReference type="Proteomes" id="UP000694001"/>
    </source>
</evidence>
<dbReference type="InterPro" id="IPR006054">
    <property type="entry name" value="DnaQ"/>
</dbReference>
<evidence type="ECO:0000256" key="2">
    <source>
        <dbReference type="ARBA" id="ARBA00025483"/>
    </source>
</evidence>
<gene>
    <name evidence="6" type="ORF">KO353_11020</name>
</gene>
<dbReference type="FunFam" id="3.30.420.10:FF:000045">
    <property type="entry name" value="3'-5' exonuclease DinG"/>
    <property type="match status" value="1"/>
</dbReference>
<dbReference type="GO" id="GO:0045004">
    <property type="term" value="P:DNA replication proofreading"/>
    <property type="evidence" value="ECO:0007669"/>
    <property type="project" value="TreeGrafter"/>
</dbReference>
<evidence type="ECO:0000313" key="6">
    <source>
        <dbReference type="EMBL" id="QXM23831.1"/>
    </source>
</evidence>
<evidence type="ECO:0000256" key="3">
    <source>
        <dbReference type="ARBA" id="ARBA00026073"/>
    </source>
</evidence>
<dbReference type="GO" id="GO:0003677">
    <property type="term" value="F:DNA binding"/>
    <property type="evidence" value="ECO:0007669"/>
    <property type="project" value="InterPro"/>
</dbReference>
<keyword evidence="7" id="KW-1185">Reference proteome</keyword>
<dbReference type="Proteomes" id="UP000694001">
    <property type="component" value="Chromosome"/>
</dbReference>
<evidence type="ECO:0000259" key="5">
    <source>
        <dbReference type="SMART" id="SM00479"/>
    </source>
</evidence>
<dbReference type="NCBIfam" id="TIGR00573">
    <property type="entry name" value="dnaq"/>
    <property type="match status" value="1"/>
</dbReference>
<dbReference type="SMART" id="SM00479">
    <property type="entry name" value="EXOIII"/>
    <property type="match status" value="1"/>
</dbReference>
<evidence type="ECO:0000256" key="1">
    <source>
        <dbReference type="ARBA" id="ARBA00012417"/>
    </source>
</evidence>
<reference evidence="6" key="1">
    <citation type="submission" date="2021-06" db="EMBL/GenBank/DDBJ databases">
        <title>Elioraea tepida, sp. nov., a moderately thermophilic aerobic anoxygenic phototrophic bacterium isolated from an alkaline siliceous hot spring mat community in Yellowstone National Park, WY, USA.</title>
        <authorList>
            <person name="Saini M.K."/>
            <person name="Yoshida S."/>
            <person name="Sebastian A."/>
            <person name="Hirose S."/>
            <person name="Hara E."/>
            <person name="Tamaki H."/>
            <person name="Soulier N.T."/>
            <person name="Albert I."/>
            <person name="Hanada S."/>
            <person name="Bryant D.A."/>
            <person name="Tank M."/>
        </authorList>
    </citation>
    <scope>NUCLEOTIDE SEQUENCE</scope>
    <source>
        <strain evidence="6">MS-P2</strain>
    </source>
</reference>
<dbReference type="RefSeq" id="WP_218284744.1">
    <property type="nucleotide sequence ID" value="NZ_CP076448.1"/>
</dbReference>